<protein>
    <submittedName>
        <fullName evidence="1">Uncharacterized protein</fullName>
    </submittedName>
</protein>
<dbReference type="AlphaFoldDB" id="A0A841QK69"/>
<gene>
    <name evidence="1" type="ORF">HNR55_002989</name>
</gene>
<dbReference type="RefSeq" id="WP_166116550.1">
    <property type="nucleotide sequence ID" value="NZ_BAABDB010000030.1"/>
</dbReference>
<sequence length="179" mass="19952">MQSIIDIMDNITDLYPDPVQRLSVFIGMMEKVGYDPTSRTLVPTMNETTATSLRIVILSYIGAAVSQIEFDSSSQAENILTSLKPLFEAQMGDSNLDSQAFNRLKRLYTKTIADISTRGSVLPQVVEFYVDPTDKIPLPVLAQYIYQDGSMADDILLRNNSKIIHPLFVNTTLEVINNG</sequence>
<accession>A0A841QK69</accession>
<comment type="caution">
    <text evidence="1">The sequence shown here is derived from an EMBL/GenBank/DDBJ whole genome shotgun (WGS) entry which is preliminary data.</text>
</comment>
<dbReference type="EMBL" id="JACHIE010000019">
    <property type="protein sequence ID" value="MBB6458382.1"/>
    <property type="molecule type" value="Genomic_DNA"/>
</dbReference>
<proteinExistence type="predicted"/>
<reference evidence="1 2" key="1">
    <citation type="submission" date="2020-08" db="EMBL/GenBank/DDBJ databases">
        <title>Genomic Encyclopedia of Type Strains, Phase IV (KMG-IV): sequencing the most valuable type-strain genomes for metagenomic binning, comparative biology and taxonomic classification.</title>
        <authorList>
            <person name="Goeker M."/>
        </authorList>
    </citation>
    <scope>NUCLEOTIDE SEQUENCE [LARGE SCALE GENOMIC DNA]</scope>
    <source>
        <strain evidence="1 2">DSM 4491</strain>
    </source>
</reference>
<name>A0A841QK69_9PROT</name>
<dbReference type="Proteomes" id="UP000578000">
    <property type="component" value="Unassembled WGS sequence"/>
</dbReference>
<evidence type="ECO:0000313" key="2">
    <source>
        <dbReference type="Proteomes" id="UP000578000"/>
    </source>
</evidence>
<organism evidence="1 2">
    <name type="scientific">Acetobacter lovaniensis</name>
    <dbReference type="NCBI Taxonomy" id="104100"/>
    <lineage>
        <taxon>Bacteria</taxon>
        <taxon>Pseudomonadati</taxon>
        <taxon>Pseudomonadota</taxon>
        <taxon>Alphaproteobacteria</taxon>
        <taxon>Acetobacterales</taxon>
        <taxon>Acetobacteraceae</taxon>
        <taxon>Acetobacter</taxon>
    </lineage>
</organism>
<keyword evidence="2" id="KW-1185">Reference proteome</keyword>
<evidence type="ECO:0000313" key="1">
    <source>
        <dbReference type="EMBL" id="MBB6458382.1"/>
    </source>
</evidence>